<evidence type="ECO:0000256" key="4">
    <source>
        <dbReference type="ARBA" id="ARBA00022679"/>
    </source>
</evidence>
<keyword evidence="8" id="KW-0406">Ion transport</keyword>
<dbReference type="SMART" id="SM00388">
    <property type="entry name" value="HisKA"/>
    <property type="match status" value="1"/>
</dbReference>
<sequence length="507" mass="56126">MLDRPMFRGIARRFGWAEQSMGRFLIGCMVIGFASLVAAGAAAIWSTGRNQEHIRAVNHTYEVELAISRAVVLIEQAESVRRGYIIAREQEYLDSYKKIAAQIPGALGKIDELTDDNPRERANLTRLRRLVAAIETRRDITNGLVEAGRIGDAIDAFTDETTARRMRGIRNLGKSMEREEQRLLTFRDAEQRASVRTFYMTIGVAGALLLFVAIASLLTIQRYTRDLATSRDALRDFAESLEELVDERTADLTRANEEIQRFAYIVSHDLRAPLVNVMGFTAELDAAVGAITELIDRAESSAPAIVTEEARTAARQEMPEAIRFIRTSTEKMERLINAILKLSREGRRVIVPERIDMTALIGTIGATLQHLIDGNQARLAIQVTLPEIVSDRLAIEQIFSNLIENAVKYLKPGSPGVIEIRGVRHGGRVTFEVSDNGRGIAPADHSRVFDLFRRAGNQDQPGEGIGLALVRALAYRLGGVIDVRSDLGKGATFRLSLPITLSDAQGH</sequence>
<dbReference type="InterPro" id="IPR007891">
    <property type="entry name" value="CHASE3"/>
</dbReference>
<dbReference type="PRINTS" id="PR00344">
    <property type="entry name" value="BCTRLSENSOR"/>
</dbReference>
<feature type="transmembrane region" description="Helical" evidence="6">
    <location>
        <begin position="198"/>
        <end position="220"/>
    </location>
</feature>
<evidence type="ECO:0000256" key="1">
    <source>
        <dbReference type="ARBA" id="ARBA00000085"/>
    </source>
</evidence>
<keyword evidence="8" id="KW-0407">Ion channel</keyword>
<evidence type="ECO:0000313" key="8">
    <source>
        <dbReference type="EMBL" id="CUS43937.1"/>
    </source>
</evidence>
<dbReference type="InterPro" id="IPR003594">
    <property type="entry name" value="HATPase_dom"/>
</dbReference>
<feature type="domain" description="Histidine kinase" evidence="7">
    <location>
        <begin position="265"/>
        <end position="501"/>
    </location>
</feature>
<feature type="transmembrane region" description="Helical" evidence="6">
    <location>
        <begin position="21"/>
        <end position="45"/>
    </location>
</feature>
<dbReference type="Pfam" id="PF02518">
    <property type="entry name" value="HATPase_c"/>
    <property type="match status" value="1"/>
</dbReference>
<dbReference type="GO" id="GO:0034220">
    <property type="term" value="P:monoatomic ion transmembrane transport"/>
    <property type="evidence" value="ECO:0007669"/>
    <property type="project" value="UniProtKB-KW"/>
</dbReference>
<keyword evidence="8" id="KW-0813">Transport</keyword>
<accession>A0A160TJD4</accession>
<dbReference type="EC" id="2.7.13.3" evidence="2"/>
<dbReference type="CDD" id="cd00082">
    <property type="entry name" value="HisKA"/>
    <property type="match status" value="1"/>
</dbReference>
<dbReference type="InterPro" id="IPR005467">
    <property type="entry name" value="His_kinase_dom"/>
</dbReference>
<evidence type="ECO:0000256" key="6">
    <source>
        <dbReference type="SAM" id="Phobius"/>
    </source>
</evidence>
<dbReference type="InterPro" id="IPR036097">
    <property type="entry name" value="HisK_dim/P_sf"/>
</dbReference>
<dbReference type="GO" id="GO:0030295">
    <property type="term" value="F:protein kinase activator activity"/>
    <property type="evidence" value="ECO:0007669"/>
    <property type="project" value="TreeGrafter"/>
</dbReference>
<comment type="catalytic activity">
    <reaction evidence="1">
        <text>ATP + protein L-histidine = ADP + protein N-phospho-L-histidine.</text>
        <dbReference type="EC" id="2.7.13.3"/>
    </reaction>
</comment>
<dbReference type="GO" id="GO:0007234">
    <property type="term" value="P:osmosensory signaling via phosphorelay pathway"/>
    <property type="evidence" value="ECO:0007669"/>
    <property type="project" value="TreeGrafter"/>
</dbReference>
<dbReference type="Gene3D" id="3.30.565.10">
    <property type="entry name" value="Histidine kinase-like ATPase, C-terminal domain"/>
    <property type="match status" value="1"/>
</dbReference>
<dbReference type="SMART" id="SM00387">
    <property type="entry name" value="HATPase_c"/>
    <property type="match status" value="1"/>
</dbReference>
<keyword evidence="6" id="KW-0472">Membrane</keyword>
<dbReference type="GO" id="GO:0000155">
    <property type="term" value="F:phosphorelay sensor kinase activity"/>
    <property type="evidence" value="ECO:0007669"/>
    <property type="project" value="InterPro"/>
</dbReference>
<proteinExistence type="predicted"/>
<dbReference type="InterPro" id="IPR036890">
    <property type="entry name" value="HATPase_C_sf"/>
</dbReference>
<dbReference type="SUPFAM" id="SSF55874">
    <property type="entry name" value="ATPase domain of HSP90 chaperone/DNA topoisomerase II/histidine kinase"/>
    <property type="match status" value="1"/>
</dbReference>
<dbReference type="CDD" id="cd19410">
    <property type="entry name" value="HK9-like_sensor"/>
    <property type="match status" value="1"/>
</dbReference>
<dbReference type="Gene3D" id="1.10.287.130">
    <property type="match status" value="1"/>
</dbReference>
<dbReference type="InterPro" id="IPR050351">
    <property type="entry name" value="BphY/WalK/GraS-like"/>
</dbReference>
<dbReference type="PANTHER" id="PTHR42878">
    <property type="entry name" value="TWO-COMPONENT HISTIDINE KINASE"/>
    <property type="match status" value="1"/>
</dbReference>
<evidence type="ECO:0000256" key="2">
    <source>
        <dbReference type="ARBA" id="ARBA00012438"/>
    </source>
</evidence>
<dbReference type="PANTHER" id="PTHR42878:SF15">
    <property type="entry name" value="BACTERIOPHYTOCHROME"/>
    <property type="match status" value="1"/>
</dbReference>
<dbReference type="InterPro" id="IPR003661">
    <property type="entry name" value="HisK_dim/P_dom"/>
</dbReference>
<evidence type="ECO:0000256" key="3">
    <source>
        <dbReference type="ARBA" id="ARBA00022553"/>
    </source>
</evidence>
<protein>
    <recommendedName>
        <fullName evidence="2">histidine kinase</fullName>
        <ecNumber evidence="2">2.7.13.3</ecNumber>
    </recommendedName>
</protein>
<dbReference type="EMBL" id="CZQE01000097">
    <property type="protein sequence ID" value="CUS43937.1"/>
    <property type="molecule type" value="Genomic_DNA"/>
</dbReference>
<dbReference type="GO" id="GO:0000156">
    <property type="term" value="F:phosphorelay response regulator activity"/>
    <property type="evidence" value="ECO:0007669"/>
    <property type="project" value="TreeGrafter"/>
</dbReference>
<keyword evidence="4 8" id="KW-0808">Transferase</keyword>
<dbReference type="Pfam" id="PF05227">
    <property type="entry name" value="CHASE3"/>
    <property type="match status" value="1"/>
</dbReference>
<keyword evidence="6" id="KW-1133">Transmembrane helix</keyword>
<dbReference type="PROSITE" id="PS50109">
    <property type="entry name" value="HIS_KIN"/>
    <property type="match status" value="1"/>
</dbReference>
<evidence type="ECO:0000259" key="7">
    <source>
        <dbReference type="PROSITE" id="PS50109"/>
    </source>
</evidence>
<dbReference type="SUPFAM" id="SSF47384">
    <property type="entry name" value="Homodimeric domain of signal transducing histidine kinase"/>
    <property type="match status" value="1"/>
</dbReference>
<gene>
    <name evidence="8" type="ORF">MGWOODY_Smn2928</name>
</gene>
<evidence type="ECO:0000256" key="5">
    <source>
        <dbReference type="ARBA" id="ARBA00022777"/>
    </source>
</evidence>
<dbReference type="InterPro" id="IPR004358">
    <property type="entry name" value="Sig_transdc_His_kin-like_C"/>
</dbReference>
<organism evidence="8">
    <name type="scientific">hydrothermal vent metagenome</name>
    <dbReference type="NCBI Taxonomy" id="652676"/>
    <lineage>
        <taxon>unclassified sequences</taxon>
        <taxon>metagenomes</taxon>
        <taxon>ecological metagenomes</taxon>
    </lineage>
</organism>
<keyword evidence="3" id="KW-0597">Phosphoprotein</keyword>
<dbReference type="AlphaFoldDB" id="A0A160TJD4"/>
<keyword evidence="5 8" id="KW-0418">Kinase</keyword>
<name>A0A160TJD4_9ZZZZ</name>
<keyword evidence="6" id="KW-0812">Transmembrane</keyword>
<reference evidence="8" key="1">
    <citation type="submission" date="2015-10" db="EMBL/GenBank/DDBJ databases">
        <authorList>
            <person name="Gilbert D.G."/>
        </authorList>
    </citation>
    <scope>NUCLEOTIDE SEQUENCE</scope>
</reference>